<dbReference type="EMBL" id="QVNQ01000002">
    <property type="protein sequence ID" value="RFS85955.1"/>
    <property type="molecule type" value="Genomic_DNA"/>
</dbReference>
<dbReference type="RefSeq" id="WP_117398070.1">
    <property type="nucleotide sequence ID" value="NZ_QVNQ01000002.1"/>
</dbReference>
<evidence type="ECO:0000259" key="2">
    <source>
        <dbReference type="Pfam" id="PF07811"/>
    </source>
</evidence>
<keyword evidence="1" id="KW-1133">Transmembrane helix</keyword>
<dbReference type="AlphaFoldDB" id="A0A372GKS2"/>
<gene>
    <name evidence="3" type="ORF">D0T12_04770</name>
</gene>
<keyword evidence="1" id="KW-0472">Membrane</keyword>
<dbReference type="Proteomes" id="UP000262882">
    <property type="component" value="Unassembled WGS sequence"/>
</dbReference>
<evidence type="ECO:0000313" key="3">
    <source>
        <dbReference type="EMBL" id="RFS85955.1"/>
    </source>
</evidence>
<comment type="caution">
    <text evidence="3">The sequence shown here is derived from an EMBL/GenBank/DDBJ whole genome shotgun (WGS) entry which is preliminary data.</text>
</comment>
<protein>
    <submittedName>
        <fullName evidence="3">Pilus assembly protein</fullName>
    </submittedName>
</protein>
<proteinExistence type="predicted"/>
<reference evidence="3 4" key="1">
    <citation type="submission" date="2018-08" db="EMBL/GenBank/DDBJ databases">
        <title>Actinomadura spongicola sp. nov., isolated from marine sponge Leucetta chagosensis.</title>
        <authorList>
            <person name="Li L."/>
            <person name="Lin H.W."/>
        </authorList>
    </citation>
    <scope>NUCLEOTIDE SEQUENCE [LARGE SCALE GENOMIC DNA]</scope>
    <source>
        <strain evidence="3 4">LHW52907</strain>
    </source>
</reference>
<dbReference type="InterPro" id="IPR012495">
    <property type="entry name" value="TadE-like_dom"/>
</dbReference>
<keyword evidence="4" id="KW-1185">Reference proteome</keyword>
<name>A0A372GKS2_9ACTN</name>
<feature type="transmembrane region" description="Helical" evidence="1">
    <location>
        <begin position="35"/>
        <end position="56"/>
    </location>
</feature>
<feature type="domain" description="TadE-like" evidence="2">
    <location>
        <begin position="33"/>
        <end position="75"/>
    </location>
</feature>
<organism evidence="3 4">
    <name type="scientific">Actinomadura spongiicola</name>
    <dbReference type="NCBI Taxonomy" id="2303421"/>
    <lineage>
        <taxon>Bacteria</taxon>
        <taxon>Bacillati</taxon>
        <taxon>Actinomycetota</taxon>
        <taxon>Actinomycetes</taxon>
        <taxon>Streptosporangiales</taxon>
        <taxon>Thermomonosporaceae</taxon>
        <taxon>Actinomadura</taxon>
    </lineage>
</organism>
<evidence type="ECO:0000313" key="4">
    <source>
        <dbReference type="Proteomes" id="UP000262882"/>
    </source>
</evidence>
<evidence type="ECO:0000256" key="1">
    <source>
        <dbReference type="SAM" id="Phobius"/>
    </source>
</evidence>
<keyword evidence="1" id="KW-0812">Transmembrane</keyword>
<accession>A0A372GKS2</accession>
<sequence length="164" mass="16984">MDEPQSPSPAGGTRATPTAGLRRLKSAFAPDAGNAAVEVAIIAPLFVAFLAGLLMAMRVQQGGAIVTQAAADAARHASIARTAAQAHKDATSSAMTTLRDRGLHCTPTVRLDLAGFHRPVGNAGSVAARVTCVIRLTDIALPGMPGARIVTKTHRSPIDIYRAR</sequence>
<dbReference type="Pfam" id="PF07811">
    <property type="entry name" value="TadE"/>
    <property type="match status" value="1"/>
</dbReference>